<gene>
    <name evidence="2" type="ORF">A3C96_00250</name>
</gene>
<organism evidence="2 3">
    <name type="scientific">Candidatus Uhrbacteria bacterium RIFCSPHIGHO2_02_FULL_60_10</name>
    <dbReference type="NCBI Taxonomy" id="1802392"/>
    <lineage>
        <taxon>Bacteria</taxon>
        <taxon>Candidatus Uhriibacteriota</taxon>
    </lineage>
</organism>
<comment type="caution">
    <text evidence="2">The sequence shown here is derived from an EMBL/GenBank/DDBJ whole genome shotgun (WGS) entry which is preliminary data.</text>
</comment>
<feature type="region of interest" description="Disordered" evidence="1">
    <location>
        <begin position="48"/>
        <end position="72"/>
    </location>
</feature>
<name>A0A1F7U765_9BACT</name>
<evidence type="ECO:0000313" key="3">
    <source>
        <dbReference type="Proteomes" id="UP000177088"/>
    </source>
</evidence>
<dbReference type="AlphaFoldDB" id="A0A1F7U765"/>
<feature type="compositionally biased region" description="Basic and acidic residues" evidence="1">
    <location>
        <begin position="49"/>
        <end position="63"/>
    </location>
</feature>
<protein>
    <submittedName>
        <fullName evidence="2">Uncharacterized protein</fullName>
    </submittedName>
</protein>
<evidence type="ECO:0000256" key="1">
    <source>
        <dbReference type="SAM" id="MobiDB-lite"/>
    </source>
</evidence>
<dbReference type="EMBL" id="MGEA01000054">
    <property type="protein sequence ID" value="OGL73594.1"/>
    <property type="molecule type" value="Genomic_DNA"/>
</dbReference>
<accession>A0A1F7U765</accession>
<proteinExistence type="predicted"/>
<reference evidence="2 3" key="1">
    <citation type="journal article" date="2016" name="Nat. Commun.">
        <title>Thousands of microbial genomes shed light on interconnected biogeochemical processes in an aquifer system.</title>
        <authorList>
            <person name="Anantharaman K."/>
            <person name="Brown C.T."/>
            <person name="Hug L.A."/>
            <person name="Sharon I."/>
            <person name="Castelle C.J."/>
            <person name="Probst A.J."/>
            <person name="Thomas B.C."/>
            <person name="Singh A."/>
            <person name="Wilkins M.J."/>
            <person name="Karaoz U."/>
            <person name="Brodie E.L."/>
            <person name="Williams K.H."/>
            <person name="Hubbard S.S."/>
            <person name="Banfield J.F."/>
        </authorList>
    </citation>
    <scope>NUCLEOTIDE SEQUENCE [LARGE SCALE GENOMIC DNA]</scope>
</reference>
<evidence type="ECO:0000313" key="2">
    <source>
        <dbReference type="EMBL" id="OGL73594.1"/>
    </source>
</evidence>
<feature type="region of interest" description="Disordered" evidence="1">
    <location>
        <begin position="1"/>
        <end position="34"/>
    </location>
</feature>
<dbReference type="Proteomes" id="UP000177088">
    <property type="component" value="Unassembled WGS sequence"/>
</dbReference>
<sequence length="72" mass="7704">MFGQAGRGGVRQSHAVGLRGDGAEKSARHGQIRVADIQLDDGRAGLFRGADKRREFPHRRLDDGGGAPAYFG</sequence>